<name>A0AA88PQM0_9TELE</name>
<dbReference type="EMBL" id="JAUYZG010000014">
    <property type="protein sequence ID" value="KAK2889145.1"/>
    <property type="molecule type" value="Genomic_DNA"/>
</dbReference>
<dbReference type="AlphaFoldDB" id="A0AA88PQM0"/>
<accession>A0AA88PQM0</accession>
<sequence>MPQLHWSEPMRKSILSFIPELSSGLSPAPAADRDAITAVEEEEEEEGPIRLTVTAEDKKTDGAEKCSI</sequence>
<dbReference type="Proteomes" id="UP001187343">
    <property type="component" value="Unassembled WGS sequence"/>
</dbReference>
<protein>
    <submittedName>
        <fullName evidence="1">Uncharacterized protein</fullName>
    </submittedName>
</protein>
<evidence type="ECO:0000313" key="1">
    <source>
        <dbReference type="EMBL" id="KAK2889145.1"/>
    </source>
</evidence>
<gene>
    <name evidence="1" type="ORF">Q8A67_014520</name>
</gene>
<reference evidence="1" key="1">
    <citation type="submission" date="2023-08" db="EMBL/GenBank/DDBJ databases">
        <title>Chromosome-level Genome Assembly of mud carp (Cirrhinus molitorella).</title>
        <authorList>
            <person name="Liu H."/>
        </authorList>
    </citation>
    <scope>NUCLEOTIDE SEQUENCE</scope>
    <source>
        <strain evidence="1">Prfri</strain>
        <tissue evidence="1">Muscle</tissue>
    </source>
</reference>
<proteinExistence type="predicted"/>
<organism evidence="1 2">
    <name type="scientific">Cirrhinus molitorella</name>
    <name type="common">mud carp</name>
    <dbReference type="NCBI Taxonomy" id="172907"/>
    <lineage>
        <taxon>Eukaryota</taxon>
        <taxon>Metazoa</taxon>
        <taxon>Chordata</taxon>
        <taxon>Craniata</taxon>
        <taxon>Vertebrata</taxon>
        <taxon>Euteleostomi</taxon>
        <taxon>Actinopterygii</taxon>
        <taxon>Neopterygii</taxon>
        <taxon>Teleostei</taxon>
        <taxon>Ostariophysi</taxon>
        <taxon>Cypriniformes</taxon>
        <taxon>Cyprinidae</taxon>
        <taxon>Labeoninae</taxon>
        <taxon>Labeonini</taxon>
        <taxon>Cirrhinus</taxon>
    </lineage>
</organism>
<keyword evidence="2" id="KW-1185">Reference proteome</keyword>
<comment type="caution">
    <text evidence="1">The sequence shown here is derived from an EMBL/GenBank/DDBJ whole genome shotgun (WGS) entry which is preliminary data.</text>
</comment>
<evidence type="ECO:0000313" key="2">
    <source>
        <dbReference type="Proteomes" id="UP001187343"/>
    </source>
</evidence>